<accession>A0A7C9PMJ6</accession>
<evidence type="ECO:0000313" key="2">
    <source>
        <dbReference type="EMBL" id="NEM91013.1"/>
    </source>
</evidence>
<dbReference type="AlphaFoldDB" id="A0A7C9PMJ6"/>
<organism evidence="2 3">
    <name type="scientific">Galbitalea soli</name>
    <dbReference type="NCBI Taxonomy" id="1268042"/>
    <lineage>
        <taxon>Bacteria</taxon>
        <taxon>Bacillati</taxon>
        <taxon>Actinomycetota</taxon>
        <taxon>Actinomycetes</taxon>
        <taxon>Micrococcales</taxon>
        <taxon>Microbacteriaceae</taxon>
        <taxon>Galbitalea</taxon>
    </lineage>
</organism>
<evidence type="ECO:0000256" key="1">
    <source>
        <dbReference type="SAM" id="Phobius"/>
    </source>
</evidence>
<reference evidence="2 3" key="1">
    <citation type="journal article" date="2014" name="Int. J. Syst. Evol. Microbiol.">
        <title>Description of Galbitalea soli gen. nov., sp. nov., and Frondihabitans sucicola sp. nov.</title>
        <authorList>
            <person name="Kim S.J."/>
            <person name="Lim J.M."/>
            <person name="Ahn J.H."/>
            <person name="Weon H.Y."/>
            <person name="Hamada M."/>
            <person name="Suzuki K."/>
            <person name="Ahn T.Y."/>
            <person name="Kwon S.W."/>
        </authorList>
    </citation>
    <scope>NUCLEOTIDE SEQUENCE [LARGE SCALE GENOMIC DNA]</scope>
    <source>
        <strain evidence="2 3">NBRC 108727</strain>
    </source>
</reference>
<protein>
    <submittedName>
        <fullName evidence="2">DUF4229 domain-containing protein</fullName>
    </submittedName>
</protein>
<name>A0A7C9PMJ6_9MICO</name>
<evidence type="ECO:0000313" key="3">
    <source>
        <dbReference type="Proteomes" id="UP000479756"/>
    </source>
</evidence>
<feature type="transmembrane region" description="Helical" evidence="1">
    <location>
        <begin position="30"/>
        <end position="48"/>
    </location>
</feature>
<keyword evidence="1" id="KW-1133">Transmembrane helix</keyword>
<keyword evidence="3" id="KW-1185">Reference proteome</keyword>
<sequence length="80" mass="8777">MRPWISYTLIRLGIFAAAFVILVALQVNVFAAAIAAAVIGLAISYIFFRGLRDRVALDLAARARRAPKSRDDAEEDELDA</sequence>
<gene>
    <name evidence="2" type="ORF">G3T37_06545</name>
</gene>
<dbReference type="Proteomes" id="UP000479756">
    <property type="component" value="Unassembled WGS sequence"/>
</dbReference>
<keyword evidence="1" id="KW-0812">Transmembrane</keyword>
<dbReference type="Pfam" id="PF14012">
    <property type="entry name" value="DUF4229"/>
    <property type="match status" value="1"/>
</dbReference>
<proteinExistence type="predicted"/>
<feature type="transmembrane region" description="Helical" evidence="1">
    <location>
        <begin position="7"/>
        <end position="24"/>
    </location>
</feature>
<dbReference type="InterPro" id="IPR025323">
    <property type="entry name" value="DUF4229"/>
</dbReference>
<comment type="caution">
    <text evidence="2">The sequence shown here is derived from an EMBL/GenBank/DDBJ whole genome shotgun (WGS) entry which is preliminary data.</text>
</comment>
<keyword evidence="1" id="KW-0472">Membrane</keyword>
<dbReference type="RefSeq" id="WP_163472707.1">
    <property type="nucleotide sequence ID" value="NZ_JAAGWZ010000002.1"/>
</dbReference>
<dbReference type="EMBL" id="JAAGWZ010000002">
    <property type="protein sequence ID" value="NEM91013.1"/>
    <property type="molecule type" value="Genomic_DNA"/>
</dbReference>